<evidence type="ECO:0000313" key="2">
    <source>
        <dbReference type="Proteomes" id="UP000192578"/>
    </source>
</evidence>
<evidence type="ECO:0000313" key="1">
    <source>
        <dbReference type="EMBL" id="OWA55031.1"/>
    </source>
</evidence>
<organism evidence="1 2">
    <name type="scientific">Hypsibius exemplaris</name>
    <name type="common">Freshwater tardigrade</name>
    <dbReference type="NCBI Taxonomy" id="2072580"/>
    <lineage>
        <taxon>Eukaryota</taxon>
        <taxon>Metazoa</taxon>
        <taxon>Ecdysozoa</taxon>
        <taxon>Tardigrada</taxon>
        <taxon>Eutardigrada</taxon>
        <taxon>Parachela</taxon>
        <taxon>Hypsibioidea</taxon>
        <taxon>Hypsibiidae</taxon>
        <taxon>Hypsibius</taxon>
    </lineage>
</organism>
<reference evidence="2" key="1">
    <citation type="submission" date="2017-01" db="EMBL/GenBank/DDBJ databases">
        <title>Comparative genomics of anhydrobiosis in the tardigrade Hypsibius dujardini.</title>
        <authorList>
            <person name="Yoshida Y."/>
            <person name="Koutsovoulos G."/>
            <person name="Laetsch D."/>
            <person name="Stevens L."/>
            <person name="Kumar S."/>
            <person name="Horikawa D."/>
            <person name="Ishino K."/>
            <person name="Komine S."/>
            <person name="Tomita M."/>
            <person name="Blaxter M."/>
            <person name="Arakawa K."/>
        </authorList>
    </citation>
    <scope>NUCLEOTIDE SEQUENCE [LARGE SCALE GENOMIC DNA]</scope>
    <source>
        <strain evidence="2">Z151</strain>
    </source>
</reference>
<comment type="caution">
    <text evidence="1">The sequence shown here is derived from an EMBL/GenBank/DDBJ whole genome shotgun (WGS) entry which is preliminary data.</text>
</comment>
<dbReference type="EMBL" id="MTYJ01000512">
    <property type="protein sequence ID" value="OWA55031.1"/>
    <property type="molecule type" value="Genomic_DNA"/>
</dbReference>
<dbReference type="AlphaFoldDB" id="A0A9X6NQN7"/>
<proteinExistence type="predicted"/>
<sequence length="75" mass="8479">MEVFAYRLVDSSNLLLRVLLTVFTDILENGFGKVDEIEEATILKRAKRMFSTASAPSGRQTYFSRAYSPLTCLLI</sequence>
<accession>A0A9X6NQN7</accession>
<protein>
    <submittedName>
        <fullName evidence="1">Uncharacterized protein</fullName>
    </submittedName>
</protein>
<keyword evidence="2" id="KW-1185">Reference proteome</keyword>
<gene>
    <name evidence="1" type="ORF">BV898_19416</name>
</gene>
<name>A0A9X6NQN7_HYPEX</name>
<dbReference type="Proteomes" id="UP000192578">
    <property type="component" value="Unassembled WGS sequence"/>
</dbReference>